<evidence type="ECO:0000313" key="1">
    <source>
        <dbReference type="EMBL" id="KAJ6443131.1"/>
    </source>
</evidence>
<sequence>MSSPKASLMPALPSALSRSLSNGAETLRGTLGGWTWAPALAVAKPAVLALLSRVETGTLLLVDEPGETRHVFGQKLSRESGDVGTSSGLPRRATSVPRVEIVVKSDAFWMRLFLFADMGFAEAYMLGDFQCEDLTSFFRLFIVNRDRMDNGTTWVSGLSSIVSTMARSTNTLSNALLNISAHYDISNDMFAAFLSPDMTYSCPIWQHVSGTESQEEPLEEAQIRKLNRFIDGAKIKSTDHVLEIGTGWGSFAIEAVRKTGCRVTSLTLSKEQKALAEERILAAGYHDRVQVKLMDYRELPVPSPRYDKIISIEMLEAVGQEYLVTYFQCVDRLLKQEGGIAMFQCITMPEGRHEAYSKSEDFINHYIFPGGYLPSSTQLLHHISQQSGGTLVVENVENIGGHYARTLRLWKEKFQDNFNDKIRPVLLKEHPNLAKDGVEVFRRKWEYYFTYCEAGFVSKTLGDVIITVGREGALELMEGIPL</sequence>
<accession>A0AB34FWH9</accession>
<dbReference type="SUPFAM" id="SSF53335">
    <property type="entry name" value="S-adenosyl-L-methionine-dependent methyltransferases"/>
    <property type="match status" value="1"/>
</dbReference>
<dbReference type="Pfam" id="PF02353">
    <property type="entry name" value="CMAS"/>
    <property type="match status" value="1"/>
</dbReference>
<organism evidence="1 2">
    <name type="scientific">Purpureocillium lavendulum</name>
    <dbReference type="NCBI Taxonomy" id="1247861"/>
    <lineage>
        <taxon>Eukaryota</taxon>
        <taxon>Fungi</taxon>
        <taxon>Dikarya</taxon>
        <taxon>Ascomycota</taxon>
        <taxon>Pezizomycotina</taxon>
        <taxon>Sordariomycetes</taxon>
        <taxon>Hypocreomycetidae</taxon>
        <taxon>Hypocreales</taxon>
        <taxon>Ophiocordycipitaceae</taxon>
        <taxon>Purpureocillium</taxon>
    </lineage>
</organism>
<dbReference type="Gene3D" id="3.40.50.150">
    <property type="entry name" value="Vaccinia Virus protein VP39"/>
    <property type="match status" value="1"/>
</dbReference>
<protein>
    <submittedName>
        <fullName evidence="1">Cyclopropane-fatty-acyl-phospholipid synthase</fullName>
    </submittedName>
</protein>
<name>A0AB34FWH9_9HYPO</name>
<dbReference type="PANTHER" id="PTHR43667">
    <property type="entry name" value="CYCLOPROPANE-FATTY-ACYL-PHOSPHOLIPID SYNTHASE"/>
    <property type="match status" value="1"/>
</dbReference>
<dbReference type="CDD" id="cd02440">
    <property type="entry name" value="AdoMet_MTases"/>
    <property type="match status" value="1"/>
</dbReference>
<evidence type="ECO:0000313" key="2">
    <source>
        <dbReference type="Proteomes" id="UP001163105"/>
    </source>
</evidence>
<dbReference type="InterPro" id="IPR050723">
    <property type="entry name" value="CFA/CMAS"/>
</dbReference>
<comment type="caution">
    <text evidence="1">The sequence shown here is derived from an EMBL/GenBank/DDBJ whole genome shotgun (WGS) entry which is preliminary data.</text>
</comment>
<proteinExistence type="predicted"/>
<dbReference type="PANTHER" id="PTHR43667:SF2">
    <property type="entry name" value="FATTY ACID C-METHYL TRANSFERASE"/>
    <property type="match status" value="1"/>
</dbReference>
<dbReference type="InterPro" id="IPR029063">
    <property type="entry name" value="SAM-dependent_MTases_sf"/>
</dbReference>
<reference evidence="1" key="1">
    <citation type="submission" date="2023-01" db="EMBL/GenBank/DDBJ databases">
        <title>The growth and conidiation of Purpureocillium lavendulum are regulated by nitrogen source and histone H3K14 acetylation.</title>
        <authorList>
            <person name="Tang P."/>
            <person name="Han J."/>
            <person name="Zhang C."/>
            <person name="Tang P."/>
            <person name="Qi F."/>
            <person name="Zhang K."/>
            <person name="Liang L."/>
        </authorList>
    </citation>
    <scope>NUCLEOTIDE SEQUENCE</scope>
    <source>
        <strain evidence="1">YMF1.00683</strain>
    </source>
</reference>
<keyword evidence="2" id="KW-1185">Reference proteome</keyword>
<dbReference type="EMBL" id="JAQHRD010000003">
    <property type="protein sequence ID" value="KAJ6443131.1"/>
    <property type="molecule type" value="Genomic_DNA"/>
</dbReference>
<dbReference type="AlphaFoldDB" id="A0AB34FWH9"/>
<gene>
    <name evidence="1" type="primary">cfa</name>
    <name evidence="1" type="ORF">O9K51_04310</name>
</gene>
<dbReference type="Proteomes" id="UP001163105">
    <property type="component" value="Unassembled WGS sequence"/>
</dbReference>